<keyword evidence="8" id="KW-1185">Reference proteome</keyword>
<sequence>MLNKPKTLVPIDFLVAIVILFFVVKLRLLPALLGGLLVHELVAMLAPRFWRGTLETGKAKLLVVAMIATAIITILALFGFGFILVIKGGSGNVSHLLQKMASIISESRTFIPEFLYGYIPVDINELKSTITNWLREHADELQLIGKEIGVVLVQVLVGMIIGALIALQDMVRPKPLGPLGSLILEHLQRFSSSFRNVVFAQIKIAAVNATLTAVYLAVLLPLFGIELPLVKTMVILTFLLGLIPVLGNLASNTIIVVVSMSHSPQIAIASLAYLVIIHKLEYFLNAKIIGHRIHAASWEILLAMLVMEAIFGLQGVIAAPIFYAYLKRELTLKGLI</sequence>
<evidence type="ECO:0000256" key="2">
    <source>
        <dbReference type="ARBA" id="ARBA00009773"/>
    </source>
</evidence>
<comment type="similarity">
    <text evidence="2">Belongs to the autoinducer-2 exporter (AI-2E) (TC 2.A.86) family.</text>
</comment>
<evidence type="ECO:0000256" key="5">
    <source>
        <dbReference type="ARBA" id="ARBA00023136"/>
    </source>
</evidence>
<dbReference type="Proteomes" id="UP001165395">
    <property type="component" value="Unassembled WGS sequence"/>
</dbReference>
<evidence type="ECO:0000256" key="3">
    <source>
        <dbReference type="ARBA" id="ARBA00022692"/>
    </source>
</evidence>
<comment type="subcellular location">
    <subcellularLocation>
        <location evidence="1">Membrane</location>
        <topology evidence="1">Multi-pass membrane protein</topology>
    </subcellularLocation>
</comment>
<protein>
    <submittedName>
        <fullName evidence="7">AI-2E family transporter</fullName>
    </submittedName>
</protein>
<feature type="transmembrane region" description="Helical" evidence="6">
    <location>
        <begin position="229"/>
        <end position="247"/>
    </location>
</feature>
<keyword evidence="5 6" id="KW-0472">Membrane</keyword>
<gene>
    <name evidence="7" type="ORF">LIN78_10065</name>
</gene>
<proteinExistence type="inferred from homology"/>
<feature type="transmembrane region" description="Helical" evidence="6">
    <location>
        <begin position="62"/>
        <end position="86"/>
    </location>
</feature>
<keyword evidence="4 6" id="KW-1133">Transmembrane helix</keyword>
<keyword evidence="3 6" id="KW-0812">Transmembrane</keyword>
<dbReference type="EMBL" id="JAJBZT010000005">
    <property type="protein sequence ID" value="MCB6183888.1"/>
    <property type="molecule type" value="Genomic_DNA"/>
</dbReference>
<evidence type="ECO:0000256" key="6">
    <source>
        <dbReference type="SAM" id="Phobius"/>
    </source>
</evidence>
<accession>A0ABS8D8C2</accession>
<feature type="transmembrane region" description="Helical" evidence="6">
    <location>
        <begin position="254"/>
        <end position="280"/>
    </location>
</feature>
<feature type="transmembrane region" description="Helical" evidence="6">
    <location>
        <begin position="7"/>
        <end position="24"/>
    </location>
</feature>
<name>A0ABS8D8C2_9NEIS</name>
<evidence type="ECO:0000256" key="4">
    <source>
        <dbReference type="ARBA" id="ARBA00022989"/>
    </source>
</evidence>
<organism evidence="7 8">
    <name type="scientific">Leeia speluncae</name>
    <dbReference type="NCBI Taxonomy" id="2884804"/>
    <lineage>
        <taxon>Bacteria</taxon>
        <taxon>Pseudomonadati</taxon>
        <taxon>Pseudomonadota</taxon>
        <taxon>Betaproteobacteria</taxon>
        <taxon>Neisseriales</taxon>
        <taxon>Leeiaceae</taxon>
        <taxon>Leeia</taxon>
    </lineage>
</organism>
<dbReference type="Pfam" id="PF01594">
    <property type="entry name" value="AI-2E_transport"/>
    <property type="match status" value="1"/>
</dbReference>
<comment type="caution">
    <text evidence="7">The sequence shown here is derived from an EMBL/GenBank/DDBJ whole genome shotgun (WGS) entry which is preliminary data.</text>
</comment>
<feature type="transmembrane region" description="Helical" evidence="6">
    <location>
        <begin position="30"/>
        <end position="50"/>
    </location>
</feature>
<dbReference type="InterPro" id="IPR002549">
    <property type="entry name" value="AI-2E-like"/>
</dbReference>
<dbReference type="RefSeq" id="WP_227180670.1">
    <property type="nucleotide sequence ID" value="NZ_JAJBZT010000005.1"/>
</dbReference>
<feature type="transmembrane region" description="Helical" evidence="6">
    <location>
        <begin position="300"/>
        <end position="326"/>
    </location>
</feature>
<evidence type="ECO:0000256" key="1">
    <source>
        <dbReference type="ARBA" id="ARBA00004141"/>
    </source>
</evidence>
<feature type="transmembrane region" description="Helical" evidence="6">
    <location>
        <begin position="197"/>
        <end position="223"/>
    </location>
</feature>
<evidence type="ECO:0000313" key="7">
    <source>
        <dbReference type="EMBL" id="MCB6183888.1"/>
    </source>
</evidence>
<reference evidence="7" key="1">
    <citation type="submission" date="2021-10" db="EMBL/GenBank/DDBJ databases">
        <title>The complete genome sequence of Leeia sp. TBRC 13508.</title>
        <authorList>
            <person name="Charoenyingcharoen P."/>
            <person name="Yukphan P."/>
        </authorList>
    </citation>
    <scope>NUCLEOTIDE SEQUENCE</scope>
    <source>
        <strain evidence="7">TBRC 13508</strain>
    </source>
</reference>
<evidence type="ECO:0000313" key="8">
    <source>
        <dbReference type="Proteomes" id="UP001165395"/>
    </source>
</evidence>
<feature type="transmembrane region" description="Helical" evidence="6">
    <location>
        <begin position="148"/>
        <end position="167"/>
    </location>
</feature>